<name>A0A455BX30_PHYMC</name>
<organism evidence="2 3">
    <name type="scientific">Physeter macrocephalus</name>
    <name type="common">Sperm whale</name>
    <name type="synonym">Physeter catodon</name>
    <dbReference type="NCBI Taxonomy" id="9755"/>
    <lineage>
        <taxon>Eukaryota</taxon>
        <taxon>Metazoa</taxon>
        <taxon>Chordata</taxon>
        <taxon>Craniata</taxon>
        <taxon>Vertebrata</taxon>
        <taxon>Euteleostomi</taxon>
        <taxon>Mammalia</taxon>
        <taxon>Eutheria</taxon>
        <taxon>Laurasiatheria</taxon>
        <taxon>Artiodactyla</taxon>
        <taxon>Whippomorpha</taxon>
        <taxon>Cetacea</taxon>
        <taxon>Odontoceti</taxon>
        <taxon>Physeteridae</taxon>
        <taxon>Physeter</taxon>
    </lineage>
</organism>
<evidence type="ECO:0000256" key="1">
    <source>
        <dbReference type="SAM" id="MobiDB-lite"/>
    </source>
</evidence>
<feature type="region of interest" description="Disordered" evidence="1">
    <location>
        <begin position="155"/>
        <end position="203"/>
    </location>
</feature>
<keyword evidence="2" id="KW-1185">Reference proteome</keyword>
<accession>A0A455BX30</accession>
<evidence type="ECO:0000313" key="3">
    <source>
        <dbReference type="RefSeq" id="XP_028348356.1"/>
    </source>
</evidence>
<dbReference type="InParanoid" id="A0A455BX30"/>
<feature type="compositionally biased region" description="Basic and acidic residues" evidence="1">
    <location>
        <begin position="33"/>
        <end position="62"/>
    </location>
</feature>
<feature type="compositionally biased region" description="Pro residues" evidence="1">
    <location>
        <begin position="99"/>
        <end position="115"/>
    </location>
</feature>
<protein>
    <submittedName>
        <fullName evidence="3">Serine/arginine repetitive matrix protein 1-like</fullName>
    </submittedName>
</protein>
<dbReference type="AlphaFoldDB" id="A0A455BX30"/>
<dbReference type="OrthoDB" id="10673628at2759"/>
<reference evidence="3" key="1">
    <citation type="submission" date="2025-08" db="UniProtKB">
        <authorList>
            <consortium name="RefSeq"/>
        </authorList>
    </citation>
    <scope>IDENTIFICATION</scope>
    <source>
        <tissue evidence="3">Muscle</tissue>
    </source>
</reference>
<feature type="compositionally biased region" description="Basic residues" evidence="1">
    <location>
        <begin position="1"/>
        <end position="23"/>
    </location>
</feature>
<evidence type="ECO:0000313" key="2">
    <source>
        <dbReference type="Proteomes" id="UP000248484"/>
    </source>
</evidence>
<dbReference type="KEGG" id="pcad:114486652"/>
<dbReference type="RefSeq" id="XP_028348356.1">
    <property type="nucleotide sequence ID" value="XM_028492555.2"/>
</dbReference>
<feature type="compositionally biased region" description="Basic and acidic residues" evidence="1">
    <location>
        <begin position="73"/>
        <end position="83"/>
    </location>
</feature>
<sequence length="359" mass="39821">MVKRSRGGRARRRQRRRRRRRRGGLGSGFQFGWEREAGREDRRRGGRGRREAGGRAEGRGVAERGSLGRGRRRREEGRPERRVQPAPRELPPRARSRPSPDPAPARVPAAPPPSSARPRPRPPRLGLFSFSLLMSCFTLNGLECAARPSLARLPQVPRADPDASAASSGPRHRPGSRDRARVGCRPAEGAALGPGKRGTSPGTGGRFRSSFVLLSCRAAPSSPGFLCLGEWRRQGILRMRIARFDFLPWSVMMLLTFIIFRHQHNHQICLLHDAVQDCFLPPPMNYIQVPAASPSDDYSSFYFKSTHSSKLRSKLTSRGRLPSFTFLGEIAGHQNQASPPHLPNLAETFCPLLVTGSIS</sequence>
<dbReference type="GeneID" id="114486652"/>
<proteinExistence type="predicted"/>
<dbReference type="Proteomes" id="UP000248484">
    <property type="component" value="Chromosome 7"/>
</dbReference>
<gene>
    <name evidence="3" type="primary">LOC114486652</name>
</gene>
<feature type="region of interest" description="Disordered" evidence="1">
    <location>
        <begin position="1"/>
        <end position="122"/>
    </location>
</feature>